<protein>
    <submittedName>
        <fullName evidence="5">HAD superfamily hydrolase (TIGR01509 family)</fullName>
    </submittedName>
</protein>
<dbReference type="NCBIfam" id="TIGR01509">
    <property type="entry name" value="HAD-SF-IA-v3"/>
    <property type="match status" value="1"/>
</dbReference>
<dbReference type="InterPro" id="IPR023198">
    <property type="entry name" value="PGP-like_dom2"/>
</dbReference>
<keyword evidence="4" id="KW-0460">Magnesium</keyword>
<dbReference type="Proteomes" id="UP001265550">
    <property type="component" value="Unassembled WGS sequence"/>
</dbReference>
<dbReference type="InterPro" id="IPR036412">
    <property type="entry name" value="HAD-like_sf"/>
</dbReference>
<keyword evidence="6" id="KW-1185">Reference proteome</keyword>
<dbReference type="SFLD" id="SFLDG01129">
    <property type="entry name" value="C1.5:_HAD__Beta-PGM__Phosphata"/>
    <property type="match status" value="1"/>
</dbReference>
<dbReference type="InterPro" id="IPR006439">
    <property type="entry name" value="HAD-SF_hydro_IA"/>
</dbReference>
<comment type="caution">
    <text evidence="5">The sequence shown here is derived from an EMBL/GenBank/DDBJ whole genome shotgun (WGS) entry which is preliminary data.</text>
</comment>
<dbReference type="GO" id="GO:0016787">
    <property type="term" value="F:hydrolase activity"/>
    <property type="evidence" value="ECO:0007669"/>
    <property type="project" value="UniProtKB-KW"/>
</dbReference>
<evidence type="ECO:0000256" key="4">
    <source>
        <dbReference type="ARBA" id="ARBA00022842"/>
    </source>
</evidence>
<keyword evidence="3" id="KW-0479">Metal-binding</keyword>
<organism evidence="5 6">
    <name type="scientific">Hydrogenophaga laconesensis</name>
    <dbReference type="NCBI Taxonomy" id="1805971"/>
    <lineage>
        <taxon>Bacteria</taxon>
        <taxon>Pseudomonadati</taxon>
        <taxon>Pseudomonadota</taxon>
        <taxon>Betaproteobacteria</taxon>
        <taxon>Burkholderiales</taxon>
        <taxon>Comamonadaceae</taxon>
        <taxon>Hydrogenophaga</taxon>
    </lineage>
</organism>
<dbReference type="Gene3D" id="1.10.150.240">
    <property type="entry name" value="Putative phosphatase, domain 2"/>
    <property type="match status" value="1"/>
</dbReference>
<gene>
    <name evidence="5" type="ORF">J2X09_001084</name>
</gene>
<comment type="similarity">
    <text evidence="2">Belongs to the HAD-like hydrolase superfamily. CbbY/CbbZ/Gph/YieH family.</text>
</comment>
<dbReference type="SFLD" id="SFLDS00003">
    <property type="entry name" value="Haloacid_Dehalogenase"/>
    <property type="match status" value="1"/>
</dbReference>
<proteinExistence type="inferred from homology"/>
<evidence type="ECO:0000256" key="1">
    <source>
        <dbReference type="ARBA" id="ARBA00001946"/>
    </source>
</evidence>
<dbReference type="InterPro" id="IPR023214">
    <property type="entry name" value="HAD_sf"/>
</dbReference>
<dbReference type="RefSeq" id="WP_204732779.1">
    <property type="nucleotide sequence ID" value="NZ_JAVDWE010000002.1"/>
</dbReference>
<evidence type="ECO:0000256" key="3">
    <source>
        <dbReference type="ARBA" id="ARBA00022723"/>
    </source>
</evidence>
<evidence type="ECO:0000313" key="6">
    <source>
        <dbReference type="Proteomes" id="UP001265550"/>
    </source>
</evidence>
<evidence type="ECO:0000256" key="2">
    <source>
        <dbReference type="ARBA" id="ARBA00006171"/>
    </source>
</evidence>
<dbReference type="InterPro" id="IPR051600">
    <property type="entry name" value="Beta-PGM-like"/>
</dbReference>
<dbReference type="Pfam" id="PF00702">
    <property type="entry name" value="Hydrolase"/>
    <property type="match status" value="1"/>
</dbReference>
<dbReference type="EMBL" id="JAVDWE010000002">
    <property type="protein sequence ID" value="MDR7093352.1"/>
    <property type="molecule type" value="Genomic_DNA"/>
</dbReference>
<dbReference type="Gene3D" id="3.40.50.1000">
    <property type="entry name" value="HAD superfamily/HAD-like"/>
    <property type="match status" value="1"/>
</dbReference>
<sequence>MFDAVLFDCDGVLVDSEPITNGVLREVLNESGWALTQAECMQIFIGKAVRDERARIEAETGKPFTEAWLKAFYERRNARLLAELKAMQGAVDAVSVVHRQVAGRIACASGADRAKVVMQLDMVGLLPYFGERVFSGHDLPRSKPAPDVYLAAAAHLGVDPARCLVVEDTATGAQAGLAAGATVWGYCPEGHGRAFDGMPVARVFHHMDELRSLFAAPLAG</sequence>
<dbReference type="SUPFAM" id="SSF56784">
    <property type="entry name" value="HAD-like"/>
    <property type="match status" value="1"/>
</dbReference>
<dbReference type="PANTHER" id="PTHR46193">
    <property type="entry name" value="6-PHOSPHOGLUCONATE PHOSPHATASE"/>
    <property type="match status" value="1"/>
</dbReference>
<reference evidence="5 6" key="1">
    <citation type="submission" date="2023-07" db="EMBL/GenBank/DDBJ databases">
        <title>Sorghum-associated microbial communities from plants grown in Nebraska, USA.</title>
        <authorList>
            <person name="Schachtman D."/>
        </authorList>
    </citation>
    <scope>NUCLEOTIDE SEQUENCE [LARGE SCALE GENOMIC DNA]</scope>
    <source>
        <strain evidence="5 6">BE240</strain>
    </source>
</reference>
<accession>A0ABU1V7F4</accession>
<evidence type="ECO:0000313" key="5">
    <source>
        <dbReference type="EMBL" id="MDR7093352.1"/>
    </source>
</evidence>
<keyword evidence="5" id="KW-0378">Hydrolase</keyword>
<dbReference type="PANTHER" id="PTHR46193:SF10">
    <property type="entry name" value="6-PHOSPHOGLUCONATE PHOSPHATASE"/>
    <property type="match status" value="1"/>
</dbReference>
<name>A0ABU1V7F4_9BURK</name>
<comment type="cofactor">
    <cofactor evidence="1">
        <name>Mg(2+)</name>
        <dbReference type="ChEBI" id="CHEBI:18420"/>
    </cofactor>
</comment>